<dbReference type="InterPro" id="IPR053175">
    <property type="entry name" value="DHMBA_Reg_Transcription_Factor"/>
</dbReference>
<dbReference type="Proteomes" id="UP000319663">
    <property type="component" value="Unassembled WGS sequence"/>
</dbReference>
<evidence type="ECO:0000313" key="2">
    <source>
        <dbReference type="EMBL" id="TQB75219.1"/>
    </source>
</evidence>
<proteinExistence type="predicted"/>
<dbReference type="PANTHER" id="PTHR38791:SF11">
    <property type="entry name" value="ZN(II)2CYS6 TRANSCRIPTION FACTOR (EUROFUNG)"/>
    <property type="match status" value="1"/>
</dbReference>
<feature type="region of interest" description="Disordered" evidence="1">
    <location>
        <begin position="524"/>
        <end position="546"/>
    </location>
</feature>
<accession>A0A507R376</accession>
<dbReference type="PANTHER" id="PTHR38791">
    <property type="entry name" value="ZN(II)2CYS6 TRANSCRIPTION FACTOR (EUROFUNG)-RELATED-RELATED"/>
    <property type="match status" value="1"/>
</dbReference>
<evidence type="ECO:0000313" key="3">
    <source>
        <dbReference type="Proteomes" id="UP000319663"/>
    </source>
</evidence>
<evidence type="ECO:0000256" key="1">
    <source>
        <dbReference type="SAM" id="MobiDB-lite"/>
    </source>
</evidence>
<feature type="compositionally biased region" description="Basic and acidic residues" evidence="1">
    <location>
        <begin position="16"/>
        <end position="26"/>
    </location>
</feature>
<feature type="region of interest" description="Disordered" evidence="1">
    <location>
        <begin position="1"/>
        <end position="32"/>
    </location>
</feature>
<name>A0A507R376_MONPU</name>
<dbReference type="AlphaFoldDB" id="A0A507R376"/>
<organism evidence="2 3">
    <name type="scientific">Monascus purpureus</name>
    <name type="common">Red mold</name>
    <name type="synonym">Monascus anka</name>
    <dbReference type="NCBI Taxonomy" id="5098"/>
    <lineage>
        <taxon>Eukaryota</taxon>
        <taxon>Fungi</taxon>
        <taxon>Dikarya</taxon>
        <taxon>Ascomycota</taxon>
        <taxon>Pezizomycotina</taxon>
        <taxon>Eurotiomycetes</taxon>
        <taxon>Eurotiomycetidae</taxon>
        <taxon>Eurotiales</taxon>
        <taxon>Aspergillaceae</taxon>
        <taxon>Monascus</taxon>
    </lineage>
</organism>
<reference evidence="2 3" key="1">
    <citation type="submission" date="2019-06" db="EMBL/GenBank/DDBJ databases">
        <title>Wine fermentation using esterase from Monascus purpureus.</title>
        <authorList>
            <person name="Geng C."/>
            <person name="Zhang Y."/>
        </authorList>
    </citation>
    <scope>NUCLEOTIDE SEQUENCE [LARGE SCALE GENOMIC DNA]</scope>
    <source>
        <strain evidence="2">HQ1</strain>
    </source>
</reference>
<sequence>MGRSINDVVGSGAREGSSDSKNERDSAGLTPTLENSVVQMGSSSLGVLIPNYEVSRSVAPLGSNGAGIPGDYGPSYVPMPWGLVDPLFKDFSRIARSYMFHFSQHMATILALYPNVKNPYRDLTLLVGDSPVLAQALSAVGALHYALLANGDFSSIPWASNETGMAGTLPSANAKGRLVINSTSNRPIPKAYEHFLWFKQRALRQLSLDLSDPVKQNDDRTIAATIALALLDAVESGSGAWKYHLEGAKNLLKSRQNEYRNGARPRGLIMDELDNFVIEGCLLFEIMGSTLARPGSLSKPFYTASMGRPAVLKRLEQTSFVGCPAYLLEVIFFVHAQWYSESQNLDSSSSQPTTAECAPLFLAEGSKPIQTPSALLQHIQAFDPSAWAEEMQSFHFLPDLSARIGLAAAYKAAVYLYVSRVLSRPRSSSATASFPARSSLALPADHKAVSDGLVHQLSLVPRADPHFKCLLWPTFIAGAETRYPSKRGTILKLLSRIYQAILSVNVRNAAWVLTVMWQKKDLNRQERRNRQRADDENHQQHLVVGSCSNYPTADMGDGSDDDDDNDNNDLDEEFDWIQELDNSQIDWLFI</sequence>
<feature type="compositionally biased region" description="Basic and acidic residues" evidence="1">
    <location>
        <begin position="524"/>
        <end position="539"/>
    </location>
</feature>
<protein>
    <recommendedName>
        <fullName evidence="4">Transcription factor domain-containing protein</fullName>
    </recommendedName>
</protein>
<dbReference type="Pfam" id="PF11951">
    <property type="entry name" value="Fungal_trans_2"/>
    <property type="match status" value="1"/>
</dbReference>
<keyword evidence="3" id="KW-1185">Reference proteome</keyword>
<dbReference type="EMBL" id="VIFY01000022">
    <property type="protein sequence ID" value="TQB75219.1"/>
    <property type="molecule type" value="Genomic_DNA"/>
</dbReference>
<comment type="caution">
    <text evidence="2">The sequence shown here is derived from an EMBL/GenBank/DDBJ whole genome shotgun (WGS) entry which is preliminary data.</text>
</comment>
<dbReference type="STRING" id="5098.A0A507R376"/>
<dbReference type="InterPro" id="IPR021858">
    <property type="entry name" value="Fun_TF"/>
</dbReference>
<gene>
    <name evidence="2" type="ORF">MPDQ_003472</name>
</gene>
<evidence type="ECO:0008006" key="4">
    <source>
        <dbReference type="Google" id="ProtNLM"/>
    </source>
</evidence>